<evidence type="ECO:0000256" key="11">
    <source>
        <dbReference type="SAM" id="MobiDB-lite"/>
    </source>
</evidence>
<reference evidence="14" key="2">
    <citation type="submission" date="2025-09" db="UniProtKB">
        <authorList>
            <consortium name="Ensembl"/>
        </authorList>
    </citation>
    <scope>IDENTIFICATION</scope>
</reference>
<evidence type="ECO:0000256" key="3">
    <source>
        <dbReference type="ARBA" id="ARBA00015922"/>
    </source>
</evidence>
<evidence type="ECO:0000256" key="8">
    <source>
        <dbReference type="ARBA" id="ARBA00023157"/>
    </source>
</evidence>
<evidence type="ECO:0000256" key="5">
    <source>
        <dbReference type="ARBA" id="ARBA00022685"/>
    </source>
</evidence>
<evidence type="ECO:0000256" key="12">
    <source>
        <dbReference type="SAM" id="SignalP"/>
    </source>
</evidence>
<dbReference type="GO" id="GO:0030116">
    <property type="term" value="F:glial cell-derived neurotrophic factor receptor binding"/>
    <property type="evidence" value="ECO:0007669"/>
    <property type="project" value="InterPro"/>
</dbReference>
<dbReference type="InterPro" id="IPR043401">
    <property type="entry name" value="GDNF_fam"/>
</dbReference>
<evidence type="ECO:0000256" key="10">
    <source>
        <dbReference type="RuleBase" id="RU000354"/>
    </source>
</evidence>
<dbReference type="GO" id="GO:0008083">
    <property type="term" value="F:growth factor activity"/>
    <property type="evidence" value="ECO:0007669"/>
    <property type="project" value="UniProtKB-KW"/>
</dbReference>
<dbReference type="PANTHER" id="PTHR12173">
    <property type="entry name" value="GDNF SUBFAMILY OF TGF-BETA FAMILY"/>
    <property type="match status" value="1"/>
</dbReference>
<feature type="region of interest" description="Disordered" evidence="11">
    <location>
        <begin position="78"/>
        <end position="103"/>
    </location>
</feature>
<dbReference type="InterPro" id="IPR029034">
    <property type="entry name" value="Cystine-knot_cytokine"/>
</dbReference>
<dbReference type="STRING" id="109280.ENSHCOP00000011414"/>
<feature type="chain" id="PRO_5018605975" description="Glial cell line-derived neurotrophic factor" evidence="12">
    <location>
        <begin position="20"/>
        <end position="201"/>
    </location>
</feature>
<evidence type="ECO:0000256" key="9">
    <source>
        <dbReference type="ARBA" id="ARBA00023180"/>
    </source>
</evidence>
<dbReference type="PROSITE" id="PS51362">
    <property type="entry name" value="TGF_BETA_2"/>
    <property type="match status" value="1"/>
</dbReference>
<keyword evidence="6 12" id="KW-0732">Signal</keyword>
<evidence type="ECO:0000313" key="15">
    <source>
        <dbReference type="Proteomes" id="UP000264820"/>
    </source>
</evidence>
<sequence>MTLWHSLTTCLIVLGVVHADPGPPGLVLVAEERPLESPPLRFRLSFTSQGINIMEEAIPADFDEVADLVKVTVSRIRGSPSESSLNSRKRIPGTKARKAGGGRAKGCSLQQVHLNVTDLGLGYHSGEEMIFRYCAGPCRKSETNYDKILRHLARHGRLPAKDAPPQACCRPVAFDDNLSFLDDNLVYHTLRKHSARKCACV</sequence>
<dbReference type="GeneTree" id="ENSGT00950000182993"/>
<organism evidence="14 15">
    <name type="scientific">Hippocampus comes</name>
    <name type="common">Tiger tail seahorse</name>
    <dbReference type="NCBI Taxonomy" id="109280"/>
    <lineage>
        <taxon>Eukaryota</taxon>
        <taxon>Metazoa</taxon>
        <taxon>Chordata</taxon>
        <taxon>Craniata</taxon>
        <taxon>Vertebrata</taxon>
        <taxon>Euteleostomi</taxon>
        <taxon>Actinopterygii</taxon>
        <taxon>Neopterygii</taxon>
        <taxon>Teleostei</taxon>
        <taxon>Neoteleostei</taxon>
        <taxon>Acanthomorphata</taxon>
        <taxon>Syngnathiaria</taxon>
        <taxon>Syngnathiformes</taxon>
        <taxon>Syngnathoidei</taxon>
        <taxon>Syngnathidae</taxon>
        <taxon>Hippocampus</taxon>
    </lineage>
</organism>
<keyword evidence="4" id="KW-0964">Secreted</keyword>
<dbReference type="Gene3D" id="2.10.90.10">
    <property type="entry name" value="Cystine-knot cytokines"/>
    <property type="match status" value="1"/>
</dbReference>
<dbReference type="InterPro" id="IPR001839">
    <property type="entry name" value="TGF-b_C"/>
</dbReference>
<accession>A0A3Q3DG93</accession>
<evidence type="ECO:0000256" key="2">
    <source>
        <dbReference type="ARBA" id="ARBA00009832"/>
    </source>
</evidence>
<feature type="domain" description="TGF-beta family profile" evidence="13">
    <location>
        <begin position="87"/>
        <end position="201"/>
    </location>
</feature>
<dbReference type="GO" id="GO:0043524">
    <property type="term" value="P:negative regulation of neuron apoptotic process"/>
    <property type="evidence" value="ECO:0007669"/>
    <property type="project" value="TreeGrafter"/>
</dbReference>
<keyword evidence="8" id="KW-1015">Disulfide bond</keyword>
<keyword evidence="9" id="KW-0325">Glycoprotein</keyword>
<protein>
    <recommendedName>
        <fullName evidence="3">Glial cell line-derived neurotrophic factor</fullName>
    </recommendedName>
</protein>
<keyword evidence="7 10" id="KW-0339">Growth factor</keyword>
<dbReference type="InterPro" id="IPR047020">
    <property type="entry name" value="GDNF_TGF-b-like"/>
</dbReference>
<keyword evidence="5" id="KW-0165">Cleavage on pair of basic residues</keyword>
<dbReference type="GO" id="GO:0005615">
    <property type="term" value="C:extracellular space"/>
    <property type="evidence" value="ECO:0007669"/>
    <property type="project" value="TreeGrafter"/>
</dbReference>
<name>A0A3Q3DG93_HIPCM</name>
<dbReference type="PANTHER" id="PTHR12173:SF1">
    <property type="entry name" value="GLIAL CELL LINE-DERIVED NEUROTROPHIC FACTOR"/>
    <property type="match status" value="1"/>
</dbReference>
<dbReference type="CDD" id="cd19380">
    <property type="entry name" value="TGF_beta_GDNF"/>
    <property type="match status" value="1"/>
</dbReference>
<evidence type="ECO:0000259" key="13">
    <source>
        <dbReference type="PROSITE" id="PS51362"/>
    </source>
</evidence>
<comment type="subcellular location">
    <subcellularLocation>
        <location evidence="1">Secreted</location>
    </subcellularLocation>
</comment>
<feature type="compositionally biased region" description="Basic residues" evidence="11">
    <location>
        <begin position="87"/>
        <end position="100"/>
    </location>
</feature>
<evidence type="ECO:0000256" key="7">
    <source>
        <dbReference type="ARBA" id="ARBA00023030"/>
    </source>
</evidence>
<dbReference type="GO" id="GO:0007422">
    <property type="term" value="P:peripheral nervous system development"/>
    <property type="evidence" value="ECO:0007669"/>
    <property type="project" value="TreeGrafter"/>
</dbReference>
<reference evidence="14" key="1">
    <citation type="submission" date="2025-08" db="UniProtKB">
        <authorList>
            <consortium name="Ensembl"/>
        </authorList>
    </citation>
    <scope>IDENTIFICATION</scope>
</reference>
<dbReference type="FunFam" id="2.10.90.10:FF:000015">
    <property type="entry name" value="Glial cell line-derived neurotrophic factor"/>
    <property type="match status" value="1"/>
</dbReference>
<dbReference type="Proteomes" id="UP000264820">
    <property type="component" value="Unplaced"/>
</dbReference>
<evidence type="ECO:0000256" key="6">
    <source>
        <dbReference type="ARBA" id="ARBA00022729"/>
    </source>
</evidence>
<dbReference type="GO" id="GO:0090190">
    <property type="term" value="P:positive regulation of branching involved in ureteric bud morphogenesis"/>
    <property type="evidence" value="ECO:0007669"/>
    <property type="project" value="TreeGrafter"/>
</dbReference>
<dbReference type="GO" id="GO:0030971">
    <property type="term" value="F:receptor tyrosine kinase binding"/>
    <property type="evidence" value="ECO:0007669"/>
    <property type="project" value="InterPro"/>
</dbReference>
<dbReference type="GO" id="GO:0048513">
    <property type="term" value="P:animal organ development"/>
    <property type="evidence" value="ECO:0007669"/>
    <property type="project" value="UniProtKB-ARBA"/>
</dbReference>
<dbReference type="Pfam" id="PF00019">
    <property type="entry name" value="TGF_beta"/>
    <property type="match status" value="1"/>
</dbReference>
<dbReference type="AlphaFoldDB" id="A0A3Q3DG93"/>
<proteinExistence type="inferred from homology"/>
<keyword evidence="15" id="KW-1185">Reference proteome</keyword>
<feature type="signal peptide" evidence="12">
    <location>
        <begin position="1"/>
        <end position="19"/>
    </location>
</feature>
<dbReference type="OMA" id="GWENIAP"/>
<evidence type="ECO:0000313" key="14">
    <source>
        <dbReference type="Ensembl" id="ENSHCOP00000011414.1"/>
    </source>
</evidence>
<dbReference type="GO" id="GO:0045595">
    <property type="term" value="P:regulation of cell differentiation"/>
    <property type="evidence" value="ECO:0007669"/>
    <property type="project" value="UniProtKB-ARBA"/>
</dbReference>
<dbReference type="SUPFAM" id="SSF57501">
    <property type="entry name" value="Cystine-knot cytokines"/>
    <property type="match status" value="1"/>
</dbReference>
<comment type="similarity">
    <text evidence="2">Belongs to the TGF-beta family. GDNF subfamily.</text>
</comment>
<evidence type="ECO:0000256" key="4">
    <source>
        <dbReference type="ARBA" id="ARBA00022525"/>
    </source>
</evidence>
<dbReference type="Ensembl" id="ENSHCOT00000018142.1">
    <property type="protein sequence ID" value="ENSHCOP00000011414.1"/>
    <property type="gene ID" value="ENSHCOG00000014223.1"/>
</dbReference>
<evidence type="ECO:0000256" key="1">
    <source>
        <dbReference type="ARBA" id="ARBA00004613"/>
    </source>
</evidence>